<dbReference type="VEuPathDB" id="FungiDB:Malapachy_0031"/>
<dbReference type="RefSeq" id="XP_017991131.1">
    <property type="nucleotide sequence ID" value="XM_018134565.1"/>
</dbReference>
<feature type="region of interest" description="Disordered" evidence="1">
    <location>
        <begin position="1"/>
        <end position="59"/>
    </location>
</feature>
<sequence length="162" mass="17241">MGQAKSKPARQAGAAASSAASARAPAASTPLPKASRAAPPPGQGSSFEKSQAILDDARDPQFLRNLDAIGPLQVKTRTVPVQGSSTMLNIMQVRAQQEPDDTDKRTVTPGLSASEAVRLLCEYQDHPTEATLERLAVEYDVDKATLSRVVKHVRASEEQPLV</sequence>
<dbReference type="Proteomes" id="UP000037751">
    <property type="component" value="Unassembled WGS sequence"/>
</dbReference>
<comment type="caution">
    <text evidence="2">The sequence shown here is derived from an EMBL/GenBank/DDBJ whole genome shotgun (WGS) entry which is preliminary data.</text>
</comment>
<reference evidence="2 3" key="1">
    <citation type="submission" date="2015-07" db="EMBL/GenBank/DDBJ databases">
        <title>Draft Genome Sequence of Malassezia furfur CBS1878 and Malassezia pachydermatis CBS1879.</title>
        <authorList>
            <person name="Triana S."/>
            <person name="Ohm R."/>
            <person name="Gonzalez A."/>
            <person name="DeCock H."/>
            <person name="Restrepo S."/>
            <person name="Celis A."/>
        </authorList>
    </citation>
    <scope>NUCLEOTIDE SEQUENCE [LARGE SCALE GENOMIC DNA]</scope>
    <source>
        <strain evidence="2 3">CBS 1879</strain>
    </source>
</reference>
<evidence type="ECO:0000256" key="1">
    <source>
        <dbReference type="SAM" id="MobiDB-lite"/>
    </source>
</evidence>
<organism evidence="2 3">
    <name type="scientific">Malassezia pachydermatis</name>
    <dbReference type="NCBI Taxonomy" id="77020"/>
    <lineage>
        <taxon>Eukaryota</taxon>
        <taxon>Fungi</taxon>
        <taxon>Dikarya</taxon>
        <taxon>Basidiomycota</taxon>
        <taxon>Ustilaginomycotina</taxon>
        <taxon>Malasseziomycetes</taxon>
        <taxon>Malasseziales</taxon>
        <taxon>Malasseziaceae</taxon>
        <taxon>Malassezia</taxon>
    </lineage>
</organism>
<dbReference type="OrthoDB" id="4085451at2759"/>
<dbReference type="AlphaFoldDB" id="A0A0M9VNL7"/>
<dbReference type="GeneID" id="28726440"/>
<name>A0A0M9VNL7_9BASI</name>
<accession>A0A0M9VNL7</accession>
<gene>
    <name evidence="2" type="ORF">Malapachy_0031</name>
</gene>
<proteinExistence type="predicted"/>
<evidence type="ECO:0000313" key="2">
    <source>
        <dbReference type="EMBL" id="KOS13499.1"/>
    </source>
</evidence>
<keyword evidence="3" id="KW-1185">Reference proteome</keyword>
<evidence type="ECO:0000313" key="3">
    <source>
        <dbReference type="Proteomes" id="UP000037751"/>
    </source>
</evidence>
<feature type="compositionally biased region" description="Low complexity" evidence="1">
    <location>
        <begin position="1"/>
        <end position="28"/>
    </location>
</feature>
<protein>
    <submittedName>
        <fullName evidence="2">Uncharacterized protein</fullName>
    </submittedName>
</protein>
<dbReference type="EMBL" id="LGAV01000006">
    <property type="protein sequence ID" value="KOS13499.1"/>
    <property type="molecule type" value="Genomic_DNA"/>
</dbReference>